<gene>
    <name evidence="1" type="ORF">DFR28_101382</name>
</gene>
<dbReference type="RefSeq" id="WP_113952605.1">
    <property type="nucleotide sequence ID" value="NZ_QNRT01000001.1"/>
</dbReference>
<organism evidence="1 2">
    <name type="scientific">Arenicella xantha</name>
    <dbReference type="NCBI Taxonomy" id="644221"/>
    <lineage>
        <taxon>Bacteria</taxon>
        <taxon>Pseudomonadati</taxon>
        <taxon>Pseudomonadota</taxon>
        <taxon>Gammaproteobacteria</taxon>
        <taxon>Arenicellales</taxon>
        <taxon>Arenicellaceae</taxon>
        <taxon>Arenicella</taxon>
    </lineage>
</organism>
<comment type="caution">
    <text evidence="1">The sequence shown here is derived from an EMBL/GenBank/DDBJ whole genome shotgun (WGS) entry which is preliminary data.</text>
</comment>
<reference evidence="1 2" key="1">
    <citation type="submission" date="2018-06" db="EMBL/GenBank/DDBJ databases">
        <title>Genomic Encyclopedia of Type Strains, Phase IV (KMG-IV): sequencing the most valuable type-strain genomes for metagenomic binning, comparative biology and taxonomic classification.</title>
        <authorList>
            <person name="Goeker M."/>
        </authorList>
    </citation>
    <scope>NUCLEOTIDE SEQUENCE [LARGE SCALE GENOMIC DNA]</scope>
    <source>
        <strain evidence="1 2">DSM 24032</strain>
    </source>
</reference>
<dbReference type="Proteomes" id="UP000253083">
    <property type="component" value="Unassembled WGS sequence"/>
</dbReference>
<dbReference type="EMBL" id="QNRT01000001">
    <property type="protein sequence ID" value="RBP52998.1"/>
    <property type="molecule type" value="Genomic_DNA"/>
</dbReference>
<accession>A0A395JTS9</accession>
<keyword evidence="2" id="KW-1185">Reference proteome</keyword>
<evidence type="ECO:0000313" key="1">
    <source>
        <dbReference type="EMBL" id="RBP52998.1"/>
    </source>
</evidence>
<dbReference type="InParanoid" id="A0A395JTS9"/>
<dbReference type="AlphaFoldDB" id="A0A395JTS9"/>
<proteinExistence type="predicted"/>
<name>A0A395JTS9_9GAMM</name>
<sequence>MAFIHVDDLKELALRKIGRNVLNFQKIEGMLKQFVGASNFQSPVSKVSETLVQRKMSIENKTMGVLAKEYFKSFDRSVEDIHKYPEGRDEPWVSLSFKIDNEDSSLAQQKAAFSFLVSERNRLIHHMLMGFDAASDPSCRALIIELDKQDEMIQREHRNLYTLLKVFDEASAVLVSELTQEQAKKIKR</sequence>
<protein>
    <submittedName>
        <fullName evidence="1">Uncharacterized protein</fullName>
    </submittedName>
</protein>
<dbReference type="OrthoDB" id="571278at2"/>
<evidence type="ECO:0000313" key="2">
    <source>
        <dbReference type="Proteomes" id="UP000253083"/>
    </source>
</evidence>